<sequence>MTRIRTSIRDGARRAGTAAAAPLRALRTRWRSWSRWRKSLVVALTALSVVLVPIGSAALALRLQYVGDPSPEARTRGRDALWLGHAWVDGRKGDADVAVLAARLAGTGIHDLYVHTGPLEHDGSLPPAVHPRARWFVEAAHRALPGVRVQGWLGDEVKPEKDALDLEDAATRERVTASARQVLDAGFDGVHFDMEPIRPGSRGWLALLDQVRPVTAGRGATLSVAAPQIDPLPYQHNIAIALTDHGKWWDQAYFAATARRVDQIAVMTYDSSMPTEGFYGAYNAYQTELALEATPADVDLVMGLPFYWEDKWGHWGHAETVTAGIRGIRLGLGRQDLRRPNFGVGLYVDFAATEENWADYRREWVR</sequence>
<gene>
    <name evidence="1" type="ORF">ACFP3U_07300</name>
</gene>
<protein>
    <recommendedName>
        <fullName evidence="3">GH18 domain-containing protein</fullName>
    </recommendedName>
</protein>
<evidence type="ECO:0000313" key="2">
    <source>
        <dbReference type="Proteomes" id="UP001595975"/>
    </source>
</evidence>
<comment type="caution">
    <text evidence="1">The sequence shown here is derived from an EMBL/GenBank/DDBJ whole genome shotgun (WGS) entry which is preliminary data.</text>
</comment>
<dbReference type="InterPro" id="IPR017853">
    <property type="entry name" value="GH"/>
</dbReference>
<proteinExistence type="predicted"/>
<accession>A0ABW0WX60</accession>
<evidence type="ECO:0000313" key="1">
    <source>
        <dbReference type="EMBL" id="MFC5662790.1"/>
    </source>
</evidence>
<evidence type="ECO:0008006" key="3">
    <source>
        <dbReference type="Google" id="ProtNLM"/>
    </source>
</evidence>
<keyword evidence="2" id="KW-1185">Reference proteome</keyword>
<reference evidence="2" key="1">
    <citation type="journal article" date="2019" name="Int. J. Syst. Evol. Microbiol.">
        <title>The Global Catalogue of Microorganisms (GCM) 10K type strain sequencing project: providing services to taxonomists for standard genome sequencing and annotation.</title>
        <authorList>
            <consortium name="The Broad Institute Genomics Platform"/>
            <consortium name="The Broad Institute Genome Sequencing Center for Infectious Disease"/>
            <person name="Wu L."/>
            <person name="Ma J."/>
        </authorList>
    </citation>
    <scope>NUCLEOTIDE SEQUENCE [LARGE SCALE GENOMIC DNA]</scope>
    <source>
        <strain evidence="2">CGMCC 4.1437</strain>
    </source>
</reference>
<organism evidence="1 2">
    <name type="scientific">Kitasatospora misakiensis</name>
    <dbReference type="NCBI Taxonomy" id="67330"/>
    <lineage>
        <taxon>Bacteria</taxon>
        <taxon>Bacillati</taxon>
        <taxon>Actinomycetota</taxon>
        <taxon>Actinomycetes</taxon>
        <taxon>Kitasatosporales</taxon>
        <taxon>Streptomycetaceae</taxon>
        <taxon>Kitasatospora</taxon>
    </lineage>
</organism>
<dbReference type="RefSeq" id="WP_380224414.1">
    <property type="nucleotide sequence ID" value="NZ_JBHSOF010000006.1"/>
</dbReference>
<dbReference type="Gene3D" id="3.20.20.80">
    <property type="entry name" value="Glycosidases"/>
    <property type="match status" value="1"/>
</dbReference>
<name>A0ABW0WX60_9ACTN</name>
<dbReference type="SUPFAM" id="SSF51445">
    <property type="entry name" value="(Trans)glycosidases"/>
    <property type="match status" value="1"/>
</dbReference>
<dbReference type="Proteomes" id="UP001595975">
    <property type="component" value="Unassembled WGS sequence"/>
</dbReference>
<dbReference type="EMBL" id="JBHSOF010000006">
    <property type="protein sequence ID" value="MFC5662790.1"/>
    <property type="molecule type" value="Genomic_DNA"/>
</dbReference>